<protein>
    <submittedName>
        <fullName evidence="6">Transcriptional regulator ArgP</fullName>
    </submittedName>
</protein>
<evidence type="ECO:0000313" key="7">
    <source>
        <dbReference type="Proteomes" id="UP000094291"/>
    </source>
</evidence>
<dbReference type="STRING" id="197479.BFW38_09350"/>
<evidence type="ECO:0000256" key="4">
    <source>
        <dbReference type="ARBA" id="ARBA00023163"/>
    </source>
</evidence>
<dbReference type="GO" id="GO:0003700">
    <property type="term" value="F:DNA-binding transcription factor activity"/>
    <property type="evidence" value="ECO:0007669"/>
    <property type="project" value="InterPro"/>
</dbReference>
<dbReference type="PRINTS" id="PR00039">
    <property type="entry name" value="HTHLYSR"/>
</dbReference>
<keyword evidence="3" id="KW-0238">DNA-binding</keyword>
<comment type="caution">
    <text evidence="6">The sequence shown here is derived from an EMBL/GenBank/DDBJ whole genome shotgun (WGS) entry which is preliminary data.</text>
</comment>
<dbReference type="InterPro" id="IPR036390">
    <property type="entry name" value="WH_DNA-bd_sf"/>
</dbReference>
<dbReference type="NCBIfam" id="NF009888">
    <property type="entry name" value="PRK13348.1"/>
    <property type="match status" value="1"/>
</dbReference>
<dbReference type="InterPro" id="IPR017685">
    <property type="entry name" value="ArgP"/>
</dbReference>
<dbReference type="SUPFAM" id="SSF53850">
    <property type="entry name" value="Periplasmic binding protein-like II"/>
    <property type="match status" value="1"/>
</dbReference>
<dbReference type="RefSeq" id="WP_068998168.1">
    <property type="nucleotide sequence ID" value="NZ_MDTQ01000001.1"/>
</dbReference>
<keyword evidence="2" id="KW-0805">Transcription regulation</keyword>
<sequence>MLDYKLLAALAAVIEQGTFERAGQHLGLTQSAISQRVKLLESRLGCPVLKRTHPLSATDVGQRLMNHIQQVRLLEGNLIEHVPALGPIEQRLRIALNADSLATWWCPATASLATEPAGLIELVIEDQAIGLKRMQEGDVAACLCSSEMPIQGARSHFLGHMRYRALASPDYVNRYFPNGTTSEALSQAPALVFGPNDRLQHDYLASIGYHHTFPYHGCPTVEGYLRMALNGWGYGMIPEIQAPDALKEGRLVDIQPGTWLDVPLYWHHWRQSSRWIETFTQQLIKQAPQWLKP</sequence>
<dbReference type="InterPro" id="IPR050176">
    <property type="entry name" value="LTTR"/>
</dbReference>
<dbReference type="NCBIfam" id="TIGR03298">
    <property type="entry name" value="argP"/>
    <property type="match status" value="1"/>
</dbReference>
<keyword evidence="7" id="KW-1185">Reference proteome</keyword>
<dbReference type="GO" id="GO:0003677">
    <property type="term" value="F:DNA binding"/>
    <property type="evidence" value="ECO:0007669"/>
    <property type="project" value="UniProtKB-KW"/>
</dbReference>
<accession>A0A1E2VAN7</accession>
<dbReference type="NCBIfam" id="NF002964">
    <property type="entry name" value="PRK03635.1"/>
    <property type="match status" value="1"/>
</dbReference>
<comment type="similarity">
    <text evidence="1">Belongs to the LysR transcriptional regulatory family.</text>
</comment>
<dbReference type="SUPFAM" id="SSF46785">
    <property type="entry name" value="Winged helix' DNA-binding domain"/>
    <property type="match status" value="1"/>
</dbReference>
<dbReference type="Pfam" id="PF03466">
    <property type="entry name" value="LysR_substrate"/>
    <property type="match status" value="1"/>
</dbReference>
<dbReference type="EMBL" id="MDTQ01000001">
    <property type="protein sequence ID" value="ODC03715.1"/>
    <property type="molecule type" value="Genomic_DNA"/>
</dbReference>
<name>A0A1E2VAN7_9GAMM</name>
<keyword evidence="4" id="KW-0804">Transcription</keyword>
<dbReference type="PANTHER" id="PTHR30579">
    <property type="entry name" value="TRANSCRIPTIONAL REGULATOR"/>
    <property type="match status" value="1"/>
</dbReference>
<evidence type="ECO:0000256" key="3">
    <source>
        <dbReference type="ARBA" id="ARBA00023125"/>
    </source>
</evidence>
<evidence type="ECO:0000259" key="5">
    <source>
        <dbReference type="PROSITE" id="PS50931"/>
    </source>
</evidence>
<evidence type="ECO:0000256" key="2">
    <source>
        <dbReference type="ARBA" id="ARBA00023015"/>
    </source>
</evidence>
<evidence type="ECO:0000256" key="1">
    <source>
        <dbReference type="ARBA" id="ARBA00009437"/>
    </source>
</evidence>
<proteinExistence type="inferred from homology"/>
<dbReference type="Gene3D" id="1.10.10.10">
    <property type="entry name" value="Winged helix-like DNA-binding domain superfamily/Winged helix DNA-binding domain"/>
    <property type="match status" value="1"/>
</dbReference>
<dbReference type="OrthoDB" id="3252676at2"/>
<organism evidence="6 7">
    <name type="scientific">Terasakiispira papahanaumokuakeensis</name>
    <dbReference type="NCBI Taxonomy" id="197479"/>
    <lineage>
        <taxon>Bacteria</taxon>
        <taxon>Pseudomonadati</taxon>
        <taxon>Pseudomonadota</taxon>
        <taxon>Gammaproteobacteria</taxon>
        <taxon>Oceanospirillales</taxon>
        <taxon>Terasakiispira</taxon>
    </lineage>
</organism>
<dbReference type="Pfam" id="PF00126">
    <property type="entry name" value="HTH_1"/>
    <property type="match status" value="1"/>
</dbReference>
<dbReference type="InterPro" id="IPR000847">
    <property type="entry name" value="LysR_HTH_N"/>
</dbReference>
<dbReference type="InterPro" id="IPR036388">
    <property type="entry name" value="WH-like_DNA-bd_sf"/>
</dbReference>
<dbReference type="InterPro" id="IPR005119">
    <property type="entry name" value="LysR_subst-bd"/>
</dbReference>
<feature type="domain" description="HTH lysR-type" evidence="5">
    <location>
        <begin position="2"/>
        <end position="58"/>
    </location>
</feature>
<dbReference type="Proteomes" id="UP000094291">
    <property type="component" value="Unassembled WGS sequence"/>
</dbReference>
<dbReference type="PROSITE" id="PS50931">
    <property type="entry name" value="HTH_LYSR"/>
    <property type="match status" value="1"/>
</dbReference>
<dbReference type="AlphaFoldDB" id="A0A1E2VAN7"/>
<evidence type="ECO:0000313" key="6">
    <source>
        <dbReference type="EMBL" id="ODC03715.1"/>
    </source>
</evidence>
<reference evidence="6 7" key="1">
    <citation type="submission" date="2016-08" db="EMBL/GenBank/DDBJ databases">
        <authorList>
            <person name="Seilhamer J.J."/>
        </authorList>
    </citation>
    <scope>NUCLEOTIDE SEQUENCE [LARGE SCALE GENOMIC DNA]</scope>
    <source>
        <strain evidence="6 7">PH27A</strain>
    </source>
</reference>
<gene>
    <name evidence="6" type="ORF">BFW38_09350</name>
</gene>
<dbReference type="PANTHER" id="PTHR30579:SF2">
    <property type="entry name" value="HTH-TYPE TRANSCRIPTIONAL REGULATOR ARGP"/>
    <property type="match status" value="1"/>
</dbReference>
<dbReference type="Gene3D" id="3.40.190.290">
    <property type="match status" value="1"/>
</dbReference>